<proteinExistence type="predicted"/>
<evidence type="ECO:0008006" key="4">
    <source>
        <dbReference type="Google" id="ProtNLM"/>
    </source>
</evidence>
<sequence length="161" mass="17837">MHKKIIIISLLFVCTACTNQALNQKTPPPNSEDTTKEEPVVGGTCAYKKIAGSCRITYLSKTTASIAQAAISGGPGYEGYEVKYKFTPQNPNLIDNEDILSREHIFLLANSWYPGEKYLEKYKIAEGNVFDCELAKISKGTCTPNILSINEINNADYFETK</sequence>
<reference evidence="2 3" key="1">
    <citation type="journal article" date="2016" name="Nat. Commun.">
        <title>Thousands of microbial genomes shed light on interconnected biogeochemical processes in an aquifer system.</title>
        <authorList>
            <person name="Anantharaman K."/>
            <person name="Brown C.T."/>
            <person name="Hug L.A."/>
            <person name="Sharon I."/>
            <person name="Castelle C.J."/>
            <person name="Probst A.J."/>
            <person name="Thomas B.C."/>
            <person name="Singh A."/>
            <person name="Wilkins M.J."/>
            <person name="Karaoz U."/>
            <person name="Brodie E.L."/>
            <person name="Williams K.H."/>
            <person name="Hubbard S.S."/>
            <person name="Banfield J.F."/>
        </authorList>
    </citation>
    <scope>NUCLEOTIDE SEQUENCE [LARGE SCALE GENOMIC DNA]</scope>
</reference>
<feature type="chain" id="PRO_5009521404" description="Lipoprotein" evidence="1">
    <location>
        <begin position="22"/>
        <end position="161"/>
    </location>
</feature>
<evidence type="ECO:0000313" key="2">
    <source>
        <dbReference type="EMBL" id="OGF40914.1"/>
    </source>
</evidence>
<gene>
    <name evidence="2" type="ORF">A2531_04080</name>
</gene>
<evidence type="ECO:0000313" key="3">
    <source>
        <dbReference type="Proteomes" id="UP000177579"/>
    </source>
</evidence>
<dbReference type="EMBL" id="MFGO01000018">
    <property type="protein sequence ID" value="OGF40914.1"/>
    <property type="molecule type" value="Genomic_DNA"/>
</dbReference>
<dbReference type="Proteomes" id="UP000177579">
    <property type="component" value="Unassembled WGS sequence"/>
</dbReference>
<accession>A0A1F5TQ76</accession>
<keyword evidence="1" id="KW-0732">Signal</keyword>
<dbReference type="AlphaFoldDB" id="A0A1F5TQ76"/>
<name>A0A1F5TQ76_9BACT</name>
<comment type="caution">
    <text evidence="2">The sequence shown here is derived from an EMBL/GenBank/DDBJ whole genome shotgun (WGS) entry which is preliminary data.</text>
</comment>
<feature type="signal peptide" evidence="1">
    <location>
        <begin position="1"/>
        <end position="21"/>
    </location>
</feature>
<protein>
    <recommendedName>
        <fullName evidence="4">Lipoprotein</fullName>
    </recommendedName>
</protein>
<evidence type="ECO:0000256" key="1">
    <source>
        <dbReference type="SAM" id="SignalP"/>
    </source>
</evidence>
<organism evidence="2 3">
    <name type="scientific">Candidatus Falkowbacteria bacterium RIFOXYD2_FULL_34_120</name>
    <dbReference type="NCBI Taxonomy" id="1798007"/>
    <lineage>
        <taxon>Bacteria</taxon>
        <taxon>Candidatus Falkowiibacteriota</taxon>
    </lineage>
</organism>